<comment type="caution">
    <text evidence="1">The sequence shown here is derived from an EMBL/GenBank/DDBJ whole genome shotgun (WGS) entry which is preliminary data.</text>
</comment>
<dbReference type="Gene3D" id="3.30.1240.10">
    <property type="match status" value="1"/>
</dbReference>
<dbReference type="SFLD" id="SFLDG01140">
    <property type="entry name" value="C2.B:_Phosphomannomutase_and_P"/>
    <property type="match status" value="1"/>
</dbReference>
<dbReference type="NCBIfam" id="TIGR00099">
    <property type="entry name" value="Cof-subfamily"/>
    <property type="match status" value="1"/>
</dbReference>
<dbReference type="AlphaFoldDB" id="A0A0R1QSZ9"/>
<gene>
    <name evidence="1" type="ORF">FD29_GL000099</name>
</gene>
<dbReference type="PANTHER" id="PTHR10000">
    <property type="entry name" value="PHOSPHOSERINE PHOSPHATASE"/>
    <property type="match status" value="1"/>
</dbReference>
<dbReference type="RefSeq" id="WP_057887844.1">
    <property type="nucleotide sequence ID" value="NZ_AZEZ01000048.1"/>
</dbReference>
<dbReference type="GO" id="GO:0000287">
    <property type="term" value="F:magnesium ion binding"/>
    <property type="evidence" value="ECO:0007669"/>
    <property type="project" value="TreeGrafter"/>
</dbReference>
<dbReference type="SFLD" id="SFLDS00003">
    <property type="entry name" value="Haloacid_Dehalogenase"/>
    <property type="match status" value="1"/>
</dbReference>
<dbReference type="GO" id="GO:0016791">
    <property type="term" value="F:phosphatase activity"/>
    <property type="evidence" value="ECO:0007669"/>
    <property type="project" value="TreeGrafter"/>
</dbReference>
<reference evidence="1 2" key="1">
    <citation type="journal article" date="2015" name="Genome Announc.">
        <title>Expanding the biotechnology potential of lactobacilli through comparative genomics of 213 strains and associated genera.</title>
        <authorList>
            <person name="Sun Z."/>
            <person name="Harris H.M."/>
            <person name="McCann A."/>
            <person name="Guo C."/>
            <person name="Argimon S."/>
            <person name="Zhang W."/>
            <person name="Yang X."/>
            <person name="Jeffery I.B."/>
            <person name="Cooney J.C."/>
            <person name="Kagawa T.F."/>
            <person name="Liu W."/>
            <person name="Song Y."/>
            <person name="Salvetti E."/>
            <person name="Wrobel A."/>
            <person name="Rasinkangas P."/>
            <person name="Parkhill J."/>
            <person name="Rea M.C."/>
            <person name="O'Sullivan O."/>
            <person name="Ritari J."/>
            <person name="Douillard F.P."/>
            <person name="Paul Ross R."/>
            <person name="Yang R."/>
            <person name="Briner A.E."/>
            <person name="Felis G.E."/>
            <person name="de Vos W.M."/>
            <person name="Barrangou R."/>
            <person name="Klaenhammer T.R."/>
            <person name="Caufield P.W."/>
            <person name="Cui Y."/>
            <person name="Zhang H."/>
            <person name="O'Toole P.W."/>
        </authorList>
    </citation>
    <scope>NUCLEOTIDE SEQUENCE [LARGE SCALE GENOMIC DNA]</scope>
    <source>
        <strain evidence="1 2">DSM 14500</strain>
    </source>
</reference>
<dbReference type="PROSITE" id="PS01229">
    <property type="entry name" value="COF_2"/>
    <property type="match status" value="1"/>
</dbReference>
<evidence type="ECO:0000313" key="1">
    <source>
        <dbReference type="EMBL" id="KRL44307.1"/>
    </source>
</evidence>
<organism evidence="1 2">
    <name type="scientific">Companilactobacillus mindensis DSM 14500</name>
    <dbReference type="NCBI Taxonomy" id="1423770"/>
    <lineage>
        <taxon>Bacteria</taxon>
        <taxon>Bacillati</taxon>
        <taxon>Bacillota</taxon>
        <taxon>Bacilli</taxon>
        <taxon>Lactobacillales</taxon>
        <taxon>Lactobacillaceae</taxon>
        <taxon>Companilactobacillus</taxon>
    </lineage>
</organism>
<dbReference type="Proteomes" id="UP000050872">
    <property type="component" value="Unassembled WGS sequence"/>
</dbReference>
<dbReference type="OrthoDB" id="9814970at2"/>
<accession>A0A0R1QSZ9</accession>
<dbReference type="NCBIfam" id="TIGR01484">
    <property type="entry name" value="HAD-SF-IIB"/>
    <property type="match status" value="1"/>
</dbReference>
<dbReference type="PANTHER" id="PTHR10000:SF53">
    <property type="entry name" value="5-AMINO-6-(5-PHOSPHO-D-RIBITYLAMINO)URACIL PHOSPHATASE YBJI-RELATED"/>
    <property type="match status" value="1"/>
</dbReference>
<dbReference type="GO" id="GO:0005829">
    <property type="term" value="C:cytosol"/>
    <property type="evidence" value="ECO:0007669"/>
    <property type="project" value="TreeGrafter"/>
</dbReference>
<sequence length="266" mass="29924">MTIKLVATDMDGTFLDDDKNFDQKRFQKIYQYMQDHGIVFVCASGNQFDKLNSFFPRSKYPETLFVAENGALIADHQKIFRADTFDQTVVQKALNILENTANVKLVLCGTKSAYIRNDVTKDFYELTKLYCPTLETVKSFQDIDDDILKFSVNCPIDQTELYMDKLAQALGSDVSIVSSGHGDIDIVRHDVSKANGLHYLAKKFAIEPAEMCAFGDGGNDLSMLEYVGHSVAMENGTDIVLQTADYHTINNNDQGVLKHLEELFEL</sequence>
<proteinExistence type="predicted"/>
<protein>
    <submittedName>
        <fullName evidence="1">Phosphatase YbjI</fullName>
    </submittedName>
</protein>
<dbReference type="Gene3D" id="3.40.50.1000">
    <property type="entry name" value="HAD superfamily/HAD-like"/>
    <property type="match status" value="1"/>
</dbReference>
<dbReference type="Pfam" id="PF08282">
    <property type="entry name" value="Hydrolase_3"/>
    <property type="match status" value="1"/>
</dbReference>
<dbReference type="SUPFAM" id="SSF56784">
    <property type="entry name" value="HAD-like"/>
    <property type="match status" value="1"/>
</dbReference>
<name>A0A0R1QSZ9_9LACO</name>
<dbReference type="STRING" id="1423770.FD29_GL000099"/>
<dbReference type="SFLD" id="SFLDG01144">
    <property type="entry name" value="C2.B.4:_PGP_Like"/>
    <property type="match status" value="1"/>
</dbReference>
<dbReference type="CDD" id="cd07518">
    <property type="entry name" value="HAD_YbiV-Like"/>
    <property type="match status" value="1"/>
</dbReference>
<evidence type="ECO:0000313" key="2">
    <source>
        <dbReference type="Proteomes" id="UP000050872"/>
    </source>
</evidence>
<keyword evidence="2" id="KW-1185">Reference proteome</keyword>
<dbReference type="InterPro" id="IPR000150">
    <property type="entry name" value="Cof"/>
</dbReference>
<dbReference type="InterPro" id="IPR036412">
    <property type="entry name" value="HAD-like_sf"/>
</dbReference>
<dbReference type="InterPro" id="IPR006379">
    <property type="entry name" value="HAD-SF_hydro_IIB"/>
</dbReference>
<dbReference type="EMBL" id="AZEZ01000048">
    <property type="protein sequence ID" value="KRL44307.1"/>
    <property type="molecule type" value="Genomic_DNA"/>
</dbReference>
<dbReference type="InterPro" id="IPR023214">
    <property type="entry name" value="HAD_sf"/>
</dbReference>
<dbReference type="PATRIC" id="fig|1423770.3.peg.99"/>